<evidence type="ECO:0000313" key="5">
    <source>
        <dbReference type="Proteomes" id="UP001057375"/>
    </source>
</evidence>
<feature type="region of interest" description="Disordered" evidence="2">
    <location>
        <begin position="627"/>
        <end position="653"/>
    </location>
</feature>
<dbReference type="InterPro" id="IPR036866">
    <property type="entry name" value="RibonucZ/Hydroxyglut_hydro"/>
</dbReference>
<comment type="subcellular location">
    <subcellularLocation>
        <location evidence="1">Nucleus</location>
    </subcellularLocation>
</comment>
<dbReference type="InterPro" id="IPR001279">
    <property type="entry name" value="Metallo-B-lactamas"/>
</dbReference>
<feature type="compositionally biased region" description="Polar residues" evidence="2">
    <location>
        <begin position="1198"/>
        <end position="1208"/>
    </location>
</feature>
<keyword evidence="1" id="KW-0507">mRNA processing</keyword>
<dbReference type="EMBL" id="BQXS01000522">
    <property type="protein sequence ID" value="GKT28879.1"/>
    <property type="molecule type" value="Genomic_DNA"/>
</dbReference>
<feature type="compositionally biased region" description="Polar residues" evidence="2">
    <location>
        <begin position="712"/>
        <end position="725"/>
    </location>
</feature>
<feature type="compositionally biased region" description="Basic and acidic residues" evidence="2">
    <location>
        <begin position="1177"/>
        <end position="1193"/>
    </location>
</feature>
<feature type="compositionally biased region" description="Basic residues" evidence="2">
    <location>
        <begin position="954"/>
        <end position="964"/>
    </location>
</feature>
<evidence type="ECO:0000256" key="2">
    <source>
        <dbReference type="SAM" id="MobiDB-lite"/>
    </source>
</evidence>
<sequence>MVVKFSQLRDNCYGGVLEIEGYRLLLDCGALSTQACASSDFTELRKIANTIDAVFISSSDILACGGLPFLFARLGRYLPIYLPYSVAQVARITWINAVKTHQFHADHYEDEKKLPKGSVKSLIAYDEYEADLTFFSSVRVHYSEPLTPLLPTTSGNFNQHTSTFMRHCMYGLDHKYSIREDIRMVPKAAANAPFPSHLRCLVVSKLSELTIIPYPNGSGDTVWVFKSNKFLDPIVYAPSICKVPRRASLPLPTSLLASLPSSEFLSSLLITGMESETLQRVHSVPNSIQPFRRDTRLYAIISSVLHGLKKDVLIPVGVSHVLVEVLTILVKMRREREMPLKIMFVCGGARALLQTISTMSTSVNNILSYLLPSSTKNKNYLDFRDSVECYESFEEIKRVADSLKSANRSSKRIVVASGKYLEYGLSRYIFDEGNFGLGNNFVLLVQPSCMLHRMSFTSSNSFSSSPPLECLSATILKSFLKQPSKHVYQAIPVSHWRAKYTKMTDAIQSSPMFSLDGKEEEKGKGQGEEGKEEGEECGGESPQFREERPQASAASFGLSPLEEKVYMDYFFPIFGGGNRHTGSDPILSHEEQEEDQGKISFKGKLFETSWKGEEVCVSSDFIDGHCGDDQGHRESAKDDDISPKIEHLRKKSRNNHHPITVIIKDDTFISDHLKVLLQREKRDMKEEEVQEGEEEEEEEEEEKEKEEEVETSKPTSDTQEGPSISSKLHSIADHSQLQLKSGIYHQNSSALPPMHLVECVDRKDSGLTIYNTPSLKNLGTQYMARSLDLSGSGTSDISSGGSLQVVGEDGSLISQSNTVTKQAIVDSLKPSILIPPLHTYGFGDGQHAKYTTDGWDGSLISQSNTVTKQAIVDSLKPSILIPPLHTYGFGDGQHAKYTTDGWVGKRRSTRDRRKKDRDVGALGESLLGEEDSFDDESSNDDVTVERQQELLHSAKLRASSRHRSSSSSQRIDQDQKGTKELAAPDESIVMCDMFGAVVDLKEVKEMGRKLENEGIAIIEKKKDEEEEEEEEAVLKEEEEAQEKEGEEKKKSLHLPEESKESTKDPSEVGGDGDKESKRDIDKESQGIRQYMSCILALPENEPLTNDELASIQDLLRSHSTRSVSSKISEAAIDICYNGEIVRPDMSVLCLKPDSLPKSVCRRSPWIREWMAHIGSKREDNTALRSDRGTKSDDLLISGESTVSPSVGGSSKAAISDSITEGQTRKTISGEVFGSVPETLEKDEIVRRKESGTHGVSTHMQIKLHLSHPEALKLNVFSAYIPFEDVGSVTSVAEYAPRNIGVIPFDTGIHLRTLREAIGSFVKKWHLCESIGIIHSDDMEAKNHIGTSLRDISFSPTIQTSLIAPFYVVHIPFKRRTALNRVSIMPALQKEEKRLSLHSITDVGSSTILNRVDKAPNKSIMIGNPSEKDVMDRLTRADMRVLMKKDGGEEGIEIRDNDSIGGKEACFVSVRDETVEIKGECNVTMLKTLLLLKRMYRNIK</sequence>
<dbReference type="PANTHER" id="PTHR45922:SF1">
    <property type="entry name" value="CLEAVAGE AND POLYADENYLATION SPECIFICITY FACTOR SUBUNIT 2"/>
    <property type="match status" value="1"/>
</dbReference>
<dbReference type="Proteomes" id="UP001057375">
    <property type="component" value="Unassembled WGS sequence"/>
</dbReference>
<feature type="region of interest" description="Disordered" evidence="2">
    <location>
        <begin position="904"/>
        <end position="983"/>
    </location>
</feature>
<feature type="region of interest" description="Disordered" evidence="2">
    <location>
        <begin position="1021"/>
        <end position="1083"/>
    </location>
</feature>
<evidence type="ECO:0000259" key="3">
    <source>
        <dbReference type="Pfam" id="PF16661"/>
    </source>
</evidence>
<feature type="region of interest" description="Disordered" evidence="2">
    <location>
        <begin position="511"/>
        <end position="554"/>
    </location>
</feature>
<feature type="domain" description="Metallo-beta-lactamase" evidence="3">
    <location>
        <begin position="16"/>
        <end position="113"/>
    </location>
</feature>
<comment type="caution">
    <text evidence="4">The sequence shown here is derived from an EMBL/GenBank/DDBJ whole genome shotgun (WGS) entry which is preliminary data.</text>
</comment>
<dbReference type="Pfam" id="PF16661">
    <property type="entry name" value="Lactamase_B_6"/>
    <property type="match status" value="1"/>
</dbReference>
<dbReference type="PANTHER" id="PTHR45922">
    <property type="entry name" value="CLEAVAGE AND POLYADENYLATION SPECIFICITY FACTOR SUBUNIT 2"/>
    <property type="match status" value="1"/>
</dbReference>
<gene>
    <name evidence="4" type="ORF">ADUPG1_000918</name>
</gene>
<accession>A0ABQ5KBQ0</accession>
<feature type="region of interest" description="Disordered" evidence="2">
    <location>
        <begin position="682"/>
        <end position="725"/>
    </location>
</feature>
<feature type="compositionally biased region" description="Acidic residues" evidence="2">
    <location>
        <begin position="688"/>
        <end position="709"/>
    </location>
</feature>
<keyword evidence="1" id="KW-0694">RNA-binding</keyword>
<organism evidence="4 5">
    <name type="scientific">Aduncisulcus paluster</name>
    <dbReference type="NCBI Taxonomy" id="2918883"/>
    <lineage>
        <taxon>Eukaryota</taxon>
        <taxon>Metamonada</taxon>
        <taxon>Carpediemonas-like organisms</taxon>
        <taxon>Aduncisulcus</taxon>
    </lineage>
</organism>
<evidence type="ECO:0000256" key="1">
    <source>
        <dbReference type="RuleBase" id="RU365006"/>
    </source>
</evidence>
<feature type="compositionally biased region" description="Basic and acidic residues" evidence="2">
    <location>
        <begin position="627"/>
        <end position="646"/>
    </location>
</feature>
<evidence type="ECO:0000313" key="4">
    <source>
        <dbReference type="EMBL" id="GKT28879.1"/>
    </source>
</evidence>
<name>A0ABQ5KBQ0_9EUKA</name>
<proteinExistence type="inferred from homology"/>
<comment type="similarity">
    <text evidence="1">Belongs to the metallo-beta-lactamase superfamily. RNA-metabolizing metallo-beta-lactamase-like family. CPSF2/YSH1 subfamily.</text>
</comment>
<keyword evidence="1" id="KW-0539">Nucleus</keyword>
<feature type="compositionally biased region" description="Acidic residues" evidence="2">
    <location>
        <begin position="1024"/>
        <end position="1041"/>
    </location>
</feature>
<dbReference type="SUPFAM" id="SSF56281">
    <property type="entry name" value="Metallo-hydrolase/oxidoreductase"/>
    <property type="match status" value="1"/>
</dbReference>
<protein>
    <recommendedName>
        <fullName evidence="1">Cleavage and polyadenylation specificity factor subunit 2</fullName>
    </recommendedName>
    <alternativeName>
        <fullName evidence="1">Cleavage and polyadenylation specificity factor 100 kDa subunit</fullName>
    </alternativeName>
</protein>
<feature type="compositionally biased region" description="Basic and acidic residues" evidence="2">
    <location>
        <begin position="516"/>
        <end position="529"/>
    </location>
</feature>
<feature type="compositionally biased region" description="Basic and acidic residues" evidence="2">
    <location>
        <begin position="1042"/>
        <end position="1083"/>
    </location>
</feature>
<reference evidence="4" key="1">
    <citation type="submission" date="2022-03" db="EMBL/GenBank/DDBJ databases">
        <title>Draft genome sequence of Aduncisulcus paluster, a free-living microaerophilic Fornicata.</title>
        <authorList>
            <person name="Yuyama I."/>
            <person name="Kume K."/>
            <person name="Tamura T."/>
            <person name="Inagaki Y."/>
            <person name="Hashimoto T."/>
        </authorList>
    </citation>
    <scope>NUCLEOTIDE SEQUENCE</scope>
    <source>
        <strain evidence="4">NY0171</strain>
    </source>
</reference>
<keyword evidence="5" id="KW-1185">Reference proteome</keyword>
<dbReference type="Gene3D" id="3.60.15.10">
    <property type="entry name" value="Ribonuclease Z/Hydroxyacylglutathione hydrolase-like"/>
    <property type="match status" value="1"/>
</dbReference>
<dbReference type="Gene3D" id="3.40.50.10890">
    <property type="match status" value="1"/>
</dbReference>
<feature type="compositionally biased region" description="Basic residues" evidence="2">
    <location>
        <begin position="904"/>
        <end position="915"/>
    </location>
</feature>
<feature type="region of interest" description="Disordered" evidence="2">
    <location>
        <begin position="1177"/>
        <end position="1221"/>
    </location>
</feature>
<feature type="compositionally biased region" description="Acidic residues" evidence="2">
    <location>
        <begin position="927"/>
        <end position="939"/>
    </location>
</feature>
<dbReference type="InterPro" id="IPR027075">
    <property type="entry name" value="CPSF2"/>
</dbReference>